<dbReference type="InterPro" id="IPR013805">
    <property type="entry name" value="GrpE_CC"/>
</dbReference>
<dbReference type="NCBIfam" id="NF010741">
    <property type="entry name" value="PRK14143.1"/>
    <property type="match status" value="1"/>
</dbReference>
<comment type="similarity">
    <text evidence="2 8">Belongs to the GrpE family.</text>
</comment>
<feature type="compositionally biased region" description="Basic and acidic residues" evidence="10">
    <location>
        <begin position="324"/>
        <end position="333"/>
    </location>
</feature>
<gene>
    <name evidence="11" type="ORF">OSTQU699_LOCUS2159</name>
</gene>
<dbReference type="InterPro" id="IPR009012">
    <property type="entry name" value="GrpE_head"/>
</dbReference>
<dbReference type="HAMAP" id="MF_01151">
    <property type="entry name" value="GrpE"/>
    <property type="match status" value="1"/>
</dbReference>
<keyword evidence="5" id="KW-0346">Stress response</keyword>
<feature type="compositionally biased region" description="Acidic residues" evidence="10">
    <location>
        <begin position="299"/>
        <end position="309"/>
    </location>
</feature>
<evidence type="ECO:0000256" key="7">
    <source>
        <dbReference type="RuleBase" id="RU000640"/>
    </source>
</evidence>
<dbReference type="GO" id="GO:0000774">
    <property type="term" value="F:adenyl-nucleotide exchange factor activity"/>
    <property type="evidence" value="ECO:0007669"/>
    <property type="project" value="InterPro"/>
</dbReference>
<protein>
    <recommendedName>
        <fullName evidence="7">GrpE protein homolog</fullName>
    </recommendedName>
</protein>
<evidence type="ECO:0000256" key="10">
    <source>
        <dbReference type="SAM" id="MobiDB-lite"/>
    </source>
</evidence>
<dbReference type="EMBL" id="CAJHUC010000547">
    <property type="protein sequence ID" value="CAD7696798.1"/>
    <property type="molecule type" value="Genomic_DNA"/>
</dbReference>
<dbReference type="GO" id="GO:0006457">
    <property type="term" value="P:protein folding"/>
    <property type="evidence" value="ECO:0007669"/>
    <property type="project" value="InterPro"/>
</dbReference>
<dbReference type="GO" id="GO:0042803">
    <property type="term" value="F:protein homodimerization activity"/>
    <property type="evidence" value="ECO:0007669"/>
    <property type="project" value="InterPro"/>
</dbReference>
<keyword evidence="4" id="KW-0963">Cytoplasm</keyword>
<dbReference type="Pfam" id="PF01025">
    <property type="entry name" value="GrpE"/>
    <property type="match status" value="1"/>
</dbReference>
<evidence type="ECO:0000256" key="9">
    <source>
        <dbReference type="SAM" id="Coils"/>
    </source>
</evidence>
<dbReference type="SUPFAM" id="SSF58014">
    <property type="entry name" value="Coiled-coil domain of nucleotide exchange factor GrpE"/>
    <property type="match status" value="1"/>
</dbReference>
<dbReference type="Gene3D" id="3.90.20.20">
    <property type="match status" value="1"/>
</dbReference>
<evidence type="ECO:0000256" key="8">
    <source>
        <dbReference type="RuleBase" id="RU004478"/>
    </source>
</evidence>
<dbReference type="PRINTS" id="PR00773">
    <property type="entry name" value="GRPEPROTEIN"/>
</dbReference>
<comment type="function">
    <text evidence="7">Essential component of the PAM complex, a complex required for the translocation of transit peptide-containing proteins from the inner membrane into the mitochondrial matrix in an ATP-dependent manner.</text>
</comment>
<feature type="coiled-coil region" evidence="9">
    <location>
        <begin position="135"/>
        <end position="169"/>
    </location>
</feature>
<dbReference type="PANTHER" id="PTHR21237">
    <property type="entry name" value="GRPE PROTEIN"/>
    <property type="match status" value="1"/>
</dbReference>
<dbReference type="GO" id="GO:0005759">
    <property type="term" value="C:mitochondrial matrix"/>
    <property type="evidence" value="ECO:0007669"/>
    <property type="project" value="UniProtKB-SubCell"/>
</dbReference>
<dbReference type="PANTHER" id="PTHR21237:SF40">
    <property type="entry name" value="CELL CYCLE AND APOPTOSIS REGULATOR PROTEIN 2"/>
    <property type="match status" value="1"/>
</dbReference>
<feature type="compositionally biased region" description="Polar residues" evidence="10">
    <location>
        <begin position="81"/>
        <end position="93"/>
    </location>
</feature>
<dbReference type="GO" id="GO:0051087">
    <property type="term" value="F:protein-folding chaperone binding"/>
    <property type="evidence" value="ECO:0007669"/>
    <property type="project" value="InterPro"/>
</dbReference>
<feature type="region of interest" description="Disordered" evidence="10">
    <location>
        <begin position="285"/>
        <end position="333"/>
    </location>
</feature>
<reference evidence="11" key="1">
    <citation type="submission" date="2020-12" db="EMBL/GenBank/DDBJ databases">
        <authorList>
            <person name="Iha C."/>
        </authorList>
    </citation>
    <scope>NUCLEOTIDE SEQUENCE</scope>
</reference>
<evidence type="ECO:0000313" key="11">
    <source>
        <dbReference type="EMBL" id="CAD7696798.1"/>
    </source>
</evidence>
<dbReference type="OrthoDB" id="201635at2759"/>
<evidence type="ECO:0000256" key="6">
    <source>
        <dbReference type="ARBA" id="ARBA00023186"/>
    </source>
</evidence>
<evidence type="ECO:0000313" key="12">
    <source>
        <dbReference type="Proteomes" id="UP000708148"/>
    </source>
</evidence>
<keyword evidence="12" id="KW-1185">Reference proteome</keyword>
<dbReference type="AlphaFoldDB" id="A0A8S1IP06"/>
<evidence type="ECO:0000256" key="5">
    <source>
        <dbReference type="ARBA" id="ARBA00023016"/>
    </source>
</evidence>
<dbReference type="GO" id="GO:0051082">
    <property type="term" value="F:unfolded protein binding"/>
    <property type="evidence" value="ECO:0007669"/>
    <property type="project" value="TreeGrafter"/>
</dbReference>
<dbReference type="NCBIfam" id="NF010738">
    <property type="entry name" value="PRK14140.1"/>
    <property type="match status" value="1"/>
</dbReference>
<dbReference type="Gene3D" id="2.30.22.10">
    <property type="entry name" value="Head domain of nucleotide exchange factor GrpE"/>
    <property type="match status" value="1"/>
</dbReference>
<evidence type="ECO:0000256" key="2">
    <source>
        <dbReference type="ARBA" id="ARBA00009054"/>
    </source>
</evidence>
<keyword evidence="6 7" id="KW-0143">Chaperone</keyword>
<dbReference type="FunFam" id="2.30.22.10:FF:000001">
    <property type="entry name" value="Protein GrpE"/>
    <property type="match status" value="1"/>
</dbReference>
<keyword evidence="9" id="KW-0175">Coiled coil</keyword>
<proteinExistence type="inferred from homology"/>
<accession>A0A8S1IP06</accession>
<evidence type="ECO:0000256" key="3">
    <source>
        <dbReference type="ARBA" id="ARBA00011738"/>
    </source>
</evidence>
<dbReference type="InterPro" id="IPR000740">
    <property type="entry name" value="GrpE"/>
</dbReference>
<comment type="subunit">
    <text evidence="3">Homodimer.</text>
</comment>
<feature type="region of interest" description="Disordered" evidence="10">
    <location>
        <begin position="51"/>
        <end position="93"/>
    </location>
</feature>
<keyword evidence="7" id="KW-0496">Mitochondrion</keyword>
<evidence type="ECO:0000256" key="4">
    <source>
        <dbReference type="ARBA" id="ARBA00022490"/>
    </source>
</evidence>
<name>A0A8S1IP06_9CHLO</name>
<sequence length="333" mass="35412">MAAPLLLGRRAAAGAAAPVRAPRPLALAAACPGGTSRVEIARSLRPARRLARRSAAEEGAGLSTADNDDKQEEEGAGVPGNGSSVVESTSQYTGPGADVLQKARDALAEGTADAAFLESLLPQLETELSSLAEADGAAEEKSSQLEAELQNMNDKYLRLSADFDNFKKRSAAERDRTQQTVKGDIVTQFLPLVDNFELAKSQVKCNTEEEEKINNSYQGLYRQMVDVFKALGVEAVDAVGQPFDPNVHEAVMREPNDDVPDQTVLEEFRRGFALGDRLIRPAMVKVSASEAPAPNAGEGDGEDDTGSEADAEKPVAGPNDSVEDQNKEEQTTG</sequence>
<organism evidence="11 12">
    <name type="scientific">Ostreobium quekettii</name>
    <dbReference type="NCBI Taxonomy" id="121088"/>
    <lineage>
        <taxon>Eukaryota</taxon>
        <taxon>Viridiplantae</taxon>
        <taxon>Chlorophyta</taxon>
        <taxon>core chlorophytes</taxon>
        <taxon>Ulvophyceae</taxon>
        <taxon>TCBD clade</taxon>
        <taxon>Bryopsidales</taxon>
        <taxon>Ostreobineae</taxon>
        <taxon>Ostreobiaceae</taxon>
        <taxon>Ostreobium</taxon>
    </lineage>
</organism>
<dbReference type="CDD" id="cd00446">
    <property type="entry name" value="GrpE"/>
    <property type="match status" value="1"/>
</dbReference>
<evidence type="ECO:0000256" key="1">
    <source>
        <dbReference type="ARBA" id="ARBA00004496"/>
    </source>
</evidence>
<comment type="subcellular location">
    <subcellularLocation>
        <location evidence="1">Cytoplasm</location>
    </subcellularLocation>
    <subcellularLocation>
        <location evidence="7">Mitochondrion matrix</location>
    </subcellularLocation>
</comment>
<comment type="caution">
    <text evidence="11">The sequence shown here is derived from an EMBL/GenBank/DDBJ whole genome shotgun (WGS) entry which is preliminary data.</text>
</comment>
<dbReference type="Proteomes" id="UP000708148">
    <property type="component" value="Unassembled WGS sequence"/>
</dbReference>
<dbReference type="PROSITE" id="PS01071">
    <property type="entry name" value="GRPE"/>
    <property type="match status" value="1"/>
</dbReference>
<dbReference type="SUPFAM" id="SSF51064">
    <property type="entry name" value="Head domain of nucleotide exchange factor GrpE"/>
    <property type="match status" value="1"/>
</dbReference>